<feature type="DNA-binding region" description="H-T-H motif" evidence="4">
    <location>
        <begin position="31"/>
        <end position="50"/>
    </location>
</feature>
<organism evidence="6 7">
    <name type="scientific">Psychrosphaera saromensis</name>
    <dbReference type="NCBI Taxonomy" id="716813"/>
    <lineage>
        <taxon>Bacteria</taxon>
        <taxon>Pseudomonadati</taxon>
        <taxon>Pseudomonadota</taxon>
        <taxon>Gammaproteobacteria</taxon>
        <taxon>Alteromonadales</taxon>
        <taxon>Pseudoalteromonadaceae</taxon>
        <taxon>Psychrosphaera</taxon>
    </lineage>
</organism>
<accession>A0A2S7UZZ0</accession>
<dbReference type="Gene3D" id="1.10.10.60">
    <property type="entry name" value="Homeodomain-like"/>
    <property type="match status" value="1"/>
</dbReference>
<evidence type="ECO:0000256" key="1">
    <source>
        <dbReference type="ARBA" id="ARBA00023015"/>
    </source>
</evidence>
<dbReference type="PANTHER" id="PTHR47506:SF1">
    <property type="entry name" value="HTH-TYPE TRANSCRIPTIONAL REGULATOR YJDC"/>
    <property type="match status" value="1"/>
</dbReference>
<dbReference type="SUPFAM" id="SSF46689">
    <property type="entry name" value="Homeodomain-like"/>
    <property type="match status" value="1"/>
</dbReference>
<dbReference type="OrthoDB" id="270177at2"/>
<dbReference type="Pfam" id="PF00440">
    <property type="entry name" value="TetR_N"/>
    <property type="match status" value="1"/>
</dbReference>
<evidence type="ECO:0000256" key="2">
    <source>
        <dbReference type="ARBA" id="ARBA00023125"/>
    </source>
</evidence>
<dbReference type="GO" id="GO:0003677">
    <property type="term" value="F:DNA binding"/>
    <property type="evidence" value="ECO:0007669"/>
    <property type="project" value="UniProtKB-UniRule"/>
</dbReference>
<keyword evidence="2 4" id="KW-0238">DNA-binding</keyword>
<evidence type="ECO:0000256" key="4">
    <source>
        <dbReference type="PROSITE-ProRule" id="PRU00335"/>
    </source>
</evidence>
<dbReference type="Gene3D" id="1.10.357.10">
    <property type="entry name" value="Tetracycline Repressor, domain 2"/>
    <property type="match status" value="1"/>
</dbReference>
<feature type="domain" description="HTH tetR-type" evidence="5">
    <location>
        <begin position="8"/>
        <end position="68"/>
    </location>
</feature>
<evidence type="ECO:0000259" key="5">
    <source>
        <dbReference type="PROSITE" id="PS50977"/>
    </source>
</evidence>
<dbReference type="SUPFAM" id="SSF48498">
    <property type="entry name" value="Tetracyclin repressor-like, C-terminal domain"/>
    <property type="match status" value="1"/>
</dbReference>
<dbReference type="InterPro" id="IPR036271">
    <property type="entry name" value="Tet_transcr_reg_TetR-rel_C_sf"/>
</dbReference>
<keyword evidence="3" id="KW-0804">Transcription</keyword>
<evidence type="ECO:0000256" key="3">
    <source>
        <dbReference type="ARBA" id="ARBA00023163"/>
    </source>
</evidence>
<keyword evidence="7" id="KW-1185">Reference proteome</keyword>
<dbReference type="InterPro" id="IPR009057">
    <property type="entry name" value="Homeodomain-like_sf"/>
</dbReference>
<dbReference type="EMBL" id="MSCH01000003">
    <property type="protein sequence ID" value="PQJ54840.1"/>
    <property type="molecule type" value="Genomic_DNA"/>
</dbReference>
<protein>
    <submittedName>
        <fullName evidence="6">TetR family transcriptional regulator</fullName>
    </submittedName>
</protein>
<evidence type="ECO:0000313" key="7">
    <source>
        <dbReference type="Proteomes" id="UP000239007"/>
    </source>
</evidence>
<dbReference type="PRINTS" id="PR00455">
    <property type="entry name" value="HTHTETR"/>
</dbReference>
<name>A0A2S7UZZ0_9GAMM</name>
<comment type="caution">
    <text evidence="6">The sequence shown here is derived from an EMBL/GenBank/DDBJ whole genome shotgun (WGS) entry which is preliminary data.</text>
</comment>
<gene>
    <name evidence="6" type="ORF">BTO11_15065</name>
</gene>
<dbReference type="PROSITE" id="PS50977">
    <property type="entry name" value="HTH_TETR_2"/>
    <property type="match status" value="1"/>
</dbReference>
<evidence type="ECO:0000313" key="6">
    <source>
        <dbReference type="EMBL" id="PQJ54840.1"/>
    </source>
</evidence>
<sequence length="208" mass="22767">MASGRKKSFKESEALVAAMEVFWAKGYVGASLSDLTHSMGINKPSMYSTFGNKEALFIQTTQLYIKNSEQRHSAFLFEENLPLAQRIKNHMASIVLTQCETGHPKGCYLVLCQSELVGGGIPEAASEVLNKARVDSQKQLTEFFQTDPESIKLGLNKCAAQSALCIITTLRGTATMARAGSSYTELEFVIDNSLRGIGLLPNNDQNIH</sequence>
<keyword evidence="1" id="KW-0805">Transcription regulation</keyword>
<dbReference type="PANTHER" id="PTHR47506">
    <property type="entry name" value="TRANSCRIPTIONAL REGULATORY PROTEIN"/>
    <property type="match status" value="1"/>
</dbReference>
<dbReference type="RefSeq" id="WP_105053365.1">
    <property type="nucleotide sequence ID" value="NZ_BMYG01000001.1"/>
</dbReference>
<dbReference type="Proteomes" id="UP000239007">
    <property type="component" value="Unassembled WGS sequence"/>
</dbReference>
<dbReference type="AlphaFoldDB" id="A0A2S7UZZ0"/>
<reference evidence="6 7" key="1">
    <citation type="submission" date="2016-12" db="EMBL/GenBank/DDBJ databases">
        <title>Diversity of luminous bacteria.</title>
        <authorList>
            <person name="Yoshizawa S."/>
            <person name="Kogure K."/>
        </authorList>
    </citation>
    <scope>NUCLEOTIDE SEQUENCE [LARGE SCALE GENOMIC DNA]</scope>
    <source>
        <strain evidence="6 7">SA4-48</strain>
    </source>
</reference>
<proteinExistence type="predicted"/>
<dbReference type="InterPro" id="IPR001647">
    <property type="entry name" value="HTH_TetR"/>
</dbReference>